<keyword evidence="7" id="KW-1185">Reference proteome</keyword>
<dbReference type="EMBL" id="MPTD01000008">
    <property type="protein sequence ID" value="OMD51474.1"/>
    <property type="molecule type" value="Genomic_DNA"/>
</dbReference>
<accession>A0A1R0ZN76</accession>
<protein>
    <submittedName>
        <fullName evidence="6">BlaI/MecI/CopY family transcriptional regulator</fullName>
    </submittedName>
</protein>
<evidence type="ECO:0000313" key="7">
    <source>
        <dbReference type="Proteomes" id="UP000187313"/>
    </source>
</evidence>
<sequence>MKDLRLTEMEGRFAELIWDHEPIPSGNLVKLCESELNWKKSTTYTMLKRLEAKEIFINDNGVVGSLIKKDDFYAEQSKAFVKETFGGSLPKFLAAFTKSRKLSDSEIDDVLRLIHEHKEE</sequence>
<dbReference type="InterPro" id="IPR036388">
    <property type="entry name" value="WH-like_DNA-bd_sf"/>
</dbReference>
<dbReference type="GO" id="GO:0003677">
    <property type="term" value="F:DNA binding"/>
    <property type="evidence" value="ECO:0007669"/>
    <property type="project" value="UniProtKB-KW"/>
</dbReference>
<dbReference type="RefSeq" id="WP_076282816.1">
    <property type="nucleotide sequence ID" value="NZ_MPTD01000008.1"/>
</dbReference>
<dbReference type="Pfam" id="PF03965">
    <property type="entry name" value="Penicillinase_R"/>
    <property type="match status" value="1"/>
</dbReference>
<dbReference type="Proteomes" id="UP000187313">
    <property type="component" value="Unassembled WGS sequence"/>
</dbReference>
<dbReference type="OrthoDB" id="9795583at2"/>
<proteinExistence type="inferred from homology"/>
<evidence type="ECO:0000313" key="6">
    <source>
        <dbReference type="EMBL" id="OME74193.1"/>
    </source>
</evidence>
<dbReference type="Gene3D" id="1.10.10.10">
    <property type="entry name" value="Winged helix-like DNA-binding domain superfamily/Winged helix DNA-binding domain"/>
    <property type="match status" value="1"/>
</dbReference>
<organism evidence="6 8">
    <name type="scientific">Paenibacillus odorifer</name>
    <dbReference type="NCBI Taxonomy" id="189426"/>
    <lineage>
        <taxon>Bacteria</taxon>
        <taxon>Bacillati</taxon>
        <taxon>Bacillota</taxon>
        <taxon>Bacilli</taxon>
        <taxon>Bacillales</taxon>
        <taxon>Paenibacillaceae</taxon>
        <taxon>Paenibacillus</taxon>
    </lineage>
</organism>
<evidence type="ECO:0000313" key="8">
    <source>
        <dbReference type="Proteomes" id="UP000187425"/>
    </source>
</evidence>
<dbReference type="InterPro" id="IPR005650">
    <property type="entry name" value="BlaI_family"/>
</dbReference>
<dbReference type="InterPro" id="IPR036390">
    <property type="entry name" value="WH_DNA-bd_sf"/>
</dbReference>
<evidence type="ECO:0000256" key="4">
    <source>
        <dbReference type="ARBA" id="ARBA00023163"/>
    </source>
</evidence>
<name>A0A1R0ZN76_9BACL</name>
<dbReference type="Gene3D" id="1.10.4040.10">
    <property type="entry name" value="Penicillinase repressor domain"/>
    <property type="match status" value="1"/>
</dbReference>
<dbReference type="SUPFAM" id="SSF46785">
    <property type="entry name" value="Winged helix' DNA-binding domain"/>
    <property type="match status" value="1"/>
</dbReference>
<keyword evidence="4" id="KW-0804">Transcription</keyword>
<dbReference type="Proteomes" id="UP000187425">
    <property type="component" value="Unassembled WGS sequence"/>
</dbReference>
<dbReference type="GO" id="GO:0045892">
    <property type="term" value="P:negative regulation of DNA-templated transcription"/>
    <property type="evidence" value="ECO:0007669"/>
    <property type="project" value="InterPro"/>
</dbReference>
<keyword evidence="2" id="KW-0805">Transcription regulation</keyword>
<evidence type="ECO:0000256" key="1">
    <source>
        <dbReference type="ARBA" id="ARBA00011046"/>
    </source>
</evidence>
<gene>
    <name evidence="5" type="ORF">BSK51_13110</name>
    <name evidence="6" type="ORF">BSK65_00355</name>
</gene>
<dbReference type="EMBL" id="MPTW01000001">
    <property type="protein sequence ID" value="OME74193.1"/>
    <property type="molecule type" value="Genomic_DNA"/>
</dbReference>
<reference evidence="6 8" key="1">
    <citation type="submission" date="2016-11" db="EMBL/GenBank/DDBJ databases">
        <title>Paenibacillus species isolates.</title>
        <authorList>
            <person name="Beno S.M."/>
        </authorList>
    </citation>
    <scope>NUCLEOTIDE SEQUENCE [LARGE SCALE GENOMIC DNA]</scope>
    <source>
        <strain evidence="6 8">FSL H7-0443</strain>
        <strain evidence="5 7">FSL R5-0923</strain>
    </source>
</reference>
<keyword evidence="3" id="KW-0238">DNA-binding</keyword>
<dbReference type="AlphaFoldDB" id="A0A1R0ZN76"/>
<comment type="similarity">
    <text evidence="1">Belongs to the BlaI transcriptional regulatory family.</text>
</comment>
<comment type="caution">
    <text evidence="6">The sequence shown here is derived from an EMBL/GenBank/DDBJ whole genome shotgun (WGS) entry which is preliminary data.</text>
</comment>
<evidence type="ECO:0000313" key="5">
    <source>
        <dbReference type="EMBL" id="OMD51474.1"/>
    </source>
</evidence>
<evidence type="ECO:0000256" key="3">
    <source>
        <dbReference type="ARBA" id="ARBA00023125"/>
    </source>
</evidence>
<evidence type="ECO:0000256" key="2">
    <source>
        <dbReference type="ARBA" id="ARBA00023015"/>
    </source>
</evidence>